<dbReference type="EMBL" id="CAJVPQ010003561">
    <property type="protein sequence ID" value="CAG8631457.1"/>
    <property type="molecule type" value="Genomic_DNA"/>
</dbReference>
<dbReference type="AlphaFoldDB" id="A0A9N9DCQ3"/>
<gene>
    <name evidence="1" type="ORF">FCALED_LOCUS10089</name>
</gene>
<comment type="caution">
    <text evidence="1">The sequence shown here is derived from an EMBL/GenBank/DDBJ whole genome shotgun (WGS) entry which is preliminary data.</text>
</comment>
<evidence type="ECO:0000313" key="2">
    <source>
        <dbReference type="Proteomes" id="UP000789570"/>
    </source>
</evidence>
<organism evidence="1 2">
    <name type="scientific">Funneliformis caledonium</name>
    <dbReference type="NCBI Taxonomy" id="1117310"/>
    <lineage>
        <taxon>Eukaryota</taxon>
        <taxon>Fungi</taxon>
        <taxon>Fungi incertae sedis</taxon>
        <taxon>Mucoromycota</taxon>
        <taxon>Glomeromycotina</taxon>
        <taxon>Glomeromycetes</taxon>
        <taxon>Glomerales</taxon>
        <taxon>Glomeraceae</taxon>
        <taxon>Funneliformis</taxon>
    </lineage>
</organism>
<evidence type="ECO:0000313" key="1">
    <source>
        <dbReference type="EMBL" id="CAG8631457.1"/>
    </source>
</evidence>
<protein>
    <submittedName>
        <fullName evidence="1">2606_t:CDS:1</fullName>
    </submittedName>
</protein>
<accession>A0A9N9DCQ3</accession>
<sequence length="68" mass="7555">MKSVHFSIFRVARIAVVVAVTVSIVATKQAIVFDTTKKFFEETTKHFQTLPPAVEVIVGVFYVGNLNN</sequence>
<keyword evidence="2" id="KW-1185">Reference proteome</keyword>
<name>A0A9N9DCQ3_9GLOM</name>
<proteinExistence type="predicted"/>
<dbReference type="Proteomes" id="UP000789570">
    <property type="component" value="Unassembled WGS sequence"/>
</dbReference>
<reference evidence="1" key="1">
    <citation type="submission" date="2021-06" db="EMBL/GenBank/DDBJ databases">
        <authorList>
            <person name="Kallberg Y."/>
            <person name="Tangrot J."/>
            <person name="Rosling A."/>
        </authorList>
    </citation>
    <scope>NUCLEOTIDE SEQUENCE</scope>
    <source>
        <strain evidence="1">UK204</strain>
    </source>
</reference>